<evidence type="ECO:0000256" key="2">
    <source>
        <dbReference type="ARBA" id="ARBA00022679"/>
    </source>
</evidence>
<proteinExistence type="predicted"/>
<dbReference type="Proteomes" id="UP001266305">
    <property type="component" value="Unassembled WGS sequence"/>
</dbReference>
<evidence type="ECO:0000259" key="4">
    <source>
        <dbReference type="Pfam" id="PF00891"/>
    </source>
</evidence>
<name>A0ABQ9TA83_SAGOE</name>
<evidence type="ECO:0000313" key="6">
    <source>
        <dbReference type="Proteomes" id="UP001266305"/>
    </source>
</evidence>
<organism evidence="5 6">
    <name type="scientific">Saguinus oedipus</name>
    <name type="common">Cotton-top tamarin</name>
    <name type="synonym">Oedipomidas oedipus</name>
    <dbReference type="NCBI Taxonomy" id="9490"/>
    <lineage>
        <taxon>Eukaryota</taxon>
        <taxon>Metazoa</taxon>
        <taxon>Chordata</taxon>
        <taxon>Craniata</taxon>
        <taxon>Vertebrata</taxon>
        <taxon>Euteleostomi</taxon>
        <taxon>Mammalia</taxon>
        <taxon>Eutheria</taxon>
        <taxon>Euarchontoglires</taxon>
        <taxon>Primates</taxon>
        <taxon>Haplorrhini</taxon>
        <taxon>Platyrrhini</taxon>
        <taxon>Cebidae</taxon>
        <taxon>Callitrichinae</taxon>
        <taxon>Saguinus</taxon>
    </lineage>
</organism>
<evidence type="ECO:0000313" key="5">
    <source>
        <dbReference type="EMBL" id="KAK2081665.1"/>
    </source>
</evidence>
<keyword evidence="2" id="KW-0808">Transferase</keyword>
<feature type="domain" description="O-methyltransferase C-terminal" evidence="4">
    <location>
        <begin position="78"/>
        <end position="124"/>
    </location>
</feature>
<dbReference type="EMBL" id="JASSZA010000157">
    <property type="protein sequence ID" value="KAK2081665.1"/>
    <property type="molecule type" value="Genomic_DNA"/>
</dbReference>
<reference evidence="5 6" key="1">
    <citation type="submission" date="2023-05" db="EMBL/GenBank/DDBJ databases">
        <title>B98-5 Cell Line De Novo Hybrid Assembly: An Optical Mapping Approach.</title>
        <authorList>
            <person name="Kananen K."/>
            <person name="Auerbach J.A."/>
            <person name="Kautto E."/>
            <person name="Blachly J.S."/>
        </authorList>
    </citation>
    <scope>NUCLEOTIDE SEQUENCE [LARGE SCALE GENOMIC DNA]</scope>
    <source>
        <strain evidence="5">B95-8</strain>
        <tissue evidence="5">Cell line</tissue>
    </source>
</reference>
<gene>
    <name evidence="5" type="ORF">P7K49_040847</name>
</gene>
<dbReference type="SUPFAM" id="SSF53335">
    <property type="entry name" value="S-adenosyl-L-methionine-dependent methyltransferases"/>
    <property type="match status" value="1"/>
</dbReference>
<dbReference type="PROSITE" id="PS51683">
    <property type="entry name" value="SAM_OMT_II"/>
    <property type="match status" value="1"/>
</dbReference>
<dbReference type="InterPro" id="IPR001077">
    <property type="entry name" value="COMT_C"/>
</dbReference>
<accession>A0ABQ9TA83</accession>
<sequence length="134" mass="15148">MYLLRETVHCPTADHLITAITEWCVATYTPCRQPSPGTPIPTHARLFSLPDLGRGWPSQHLSREDGPLLPYLTDVSPFVFKPGDFFRDRLPPADLYVLCQIVHDWPDDKVHEILSRVAQSCKPGEQRSSGSLLR</sequence>
<dbReference type="Pfam" id="PF00891">
    <property type="entry name" value="Methyltransf_2"/>
    <property type="match status" value="1"/>
</dbReference>
<keyword evidence="3" id="KW-0949">S-adenosyl-L-methionine</keyword>
<dbReference type="InterPro" id="IPR016461">
    <property type="entry name" value="COMT-like"/>
</dbReference>
<dbReference type="InterPro" id="IPR029063">
    <property type="entry name" value="SAM-dependent_MTases_sf"/>
</dbReference>
<keyword evidence="6" id="KW-1185">Reference proteome</keyword>
<evidence type="ECO:0000256" key="1">
    <source>
        <dbReference type="ARBA" id="ARBA00022603"/>
    </source>
</evidence>
<comment type="caution">
    <text evidence="5">The sequence shown here is derived from an EMBL/GenBank/DDBJ whole genome shotgun (WGS) entry which is preliminary data.</text>
</comment>
<keyword evidence="1" id="KW-0489">Methyltransferase</keyword>
<protein>
    <recommendedName>
        <fullName evidence="4">O-methyltransferase C-terminal domain-containing protein</fullName>
    </recommendedName>
</protein>
<dbReference type="Gene3D" id="3.40.50.150">
    <property type="entry name" value="Vaccinia Virus protein VP39"/>
    <property type="match status" value="1"/>
</dbReference>
<evidence type="ECO:0000256" key="3">
    <source>
        <dbReference type="ARBA" id="ARBA00022691"/>
    </source>
</evidence>